<evidence type="ECO:0000313" key="2">
    <source>
        <dbReference type="EMBL" id="HCB76223.1"/>
    </source>
</evidence>
<protein>
    <submittedName>
        <fullName evidence="2">Pilus assembly protein CpaD</fullName>
    </submittedName>
</protein>
<comment type="caution">
    <text evidence="2">The sequence shown here is derived from an EMBL/GenBank/DDBJ whole genome shotgun (WGS) entry which is preliminary data.</text>
</comment>
<dbReference type="Proteomes" id="UP000262699">
    <property type="component" value="Unassembled WGS sequence"/>
</dbReference>
<feature type="compositionally biased region" description="Polar residues" evidence="1">
    <location>
        <begin position="199"/>
        <end position="214"/>
    </location>
</feature>
<accession>A0A3D0WEM8</accession>
<dbReference type="EMBL" id="DOYJ01000239">
    <property type="protein sequence ID" value="HCB76223.1"/>
    <property type="molecule type" value="Genomic_DNA"/>
</dbReference>
<feature type="region of interest" description="Disordered" evidence="1">
    <location>
        <begin position="193"/>
        <end position="214"/>
    </location>
</feature>
<evidence type="ECO:0000313" key="3">
    <source>
        <dbReference type="Proteomes" id="UP000262699"/>
    </source>
</evidence>
<evidence type="ECO:0000256" key="1">
    <source>
        <dbReference type="SAM" id="MobiDB-lite"/>
    </source>
</evidence>
<dbReference type="AlphaFoldDB" id="A0A3D0WEM8"/>
<name>A0A3D0WEM8_9SPHN</name>
<reference evidence="2 3" key="1">
    <citation type="journal article" date="2018" name="Nat. Biotechnol.">
        <title>A standardized bacterial taxonomy based on genome phylogeny substantially revises the tree of life.</title>
        <authorList>
            <person name="Parks D.H."/>
            <person name="Chuvochina M."/>
            <person name="Waite D.W."/>
            <person name="Rinke C."/>
            <person name="Skarshewski A."/>
            <person name="Chaumeil P.A."/>
            <person name="Hugenholtz P."/>
        </authorList>
    </citation>
    <scope>NUCLEOTIDE SEQUENCE [LARGE SCALE GENOMIC DNA]</scope>
    <source>
        <strain evidence="2">UBA9015</strain>
    </source>
</reference>
<dbReference type="Pfam" id="PF09476">
    <property type="entry name" value="Pilus_CpaD"/>
    <property type="match status" value="1"/>
</dbReference>
<organism evidence="2 3">
    <name type="scientific">Sphingomonas bacterium</name>
    <dbReference type="NCBI Taxonomy" id="1895847"/>
    <lineage>
        <taxon>Bacteria</taxon>
        <taxon>Pseudomonadati</taxon>
        <taxon>Pseudomonadota</taxon>
        <taxon>Alphaproteobacteria</taxon>
        <taxon>Sphingomonadales</taxon>
        <taxon>Sphingomonadaceae</taxon>
        <taxon>Sphingomonas</taxon>
    </lineage>
</organism>
<gene>
    <name evidence="2" type="ORF">DEP91_08615</name>
</gene>
<proteinExistence type="predicted"/>
<sequence>MRPMRLSTAAILIAATALGGCSGTKNRGLDSVHQPVVSRADYALDMGVGGDGLAPGERERLAGWLGALGAGYGDRIAIDDGGNPDGRVREDVAAVAGRQNLILTEGAPVTPGALAPGTVRVVVTRTSSAVPGCPDHTRTYQPNFGAHTSSDFGCGVNSNLAAMVAQPEDLVRGRNGSALVDPLTATKPVQALRDRKTAVDSQLQATRTSQTGAQ</sequence>
<dbReference type="PROSITE" id="PS51257">
    <property type="entry name" value="PROKAR_LIPOPROTEIN"/>
    <property type="match status" value="1"/>
</dbReference>
<dbReference type="InterPro" id="IPR019027">
    <property type="entry name" value="Pilus_biogenesis_CpaD-related"/>
</dbReference>